<dbReference type="RefSeq" id="XP_018387291.1">
    <property type="nucleotide sequence ID" value="XM_018524711.1"/>
</dbReference>
<name>A0A177DRN0_ALTAL</name>
<proteinExistence type="predicted"/>
<dbReference type="CDD" id="cd00067">
    <property type="entry name" value="GAL4"/>
    <property type="match status" value="1"/>
</dbReference>
<feature type="domain" description="Zn(2)-C6 fungal-type" evidence="2">
    <location>
        <begin position="15"/>
        <end position="45"/>
    </location>
</feature>
<reference evidence="3 4" key="1">
    <citation type="submission" date="2016-05" db="EMBL/GenBank/DDBJ databases">
        <title>Comparative analysis of secretome profiles of manganese(II)-oxidizing ascomycete fungi.</title>
        <authorList>
            <consortium name="DOE Joint Genome Institute"/>
            <person name="Zeiner C.A."/>
            <person name="Purvine S.O."/>
            <person name="Zink E.M."/>
            <person name="Wu S."/>
            <person name="Pasa-Tolic L."/>
            <person name="Chaput D.L."/>
            <person name="Haridas S."/>
            <person name="Grigoriev I.V."/>
            <person name="Santelli C.M."/>
            <person name="Hansel C.M."/>
        </authorList>
    </citation>
    <scope>NUCLEOTIDE SEQUENCE [LARGE SCALE GENOMIC DNA]</scope>
    <source>
        <strain evidence="3 4">SRC1lrK2f</strain>
    </source>
</reference>
<dbReference type="AlphaFoldDB" id="A0A177DRN0"/>
<dbReference type="SUPFAM" id="SSF57701">
    <property type="entry name" value="Zn2/Cys6 DNA-binding domain"/>
    <property type="match status" value="1"/>
</dbReference>
<dbReference type="KEGG" id="aalt:CC77DRAFT_1018869"/>
<evidence type="ECO:0000313" key="3">
    <source>
        <dbReference type="EMBL" id="OAG21870.1"/>
    </source>
</evidence>
<gene>
    <name evidence="3" type="ORF">CC77DRAFT_1018869</name>
</gene>
<evidence type="ECO:0000259" key="2">
    <source>
        <dbReference type="PROSITE" id="PS50048"/>
    </source>
</evidence>
<organism evidence="3 4">
    <name type="scientific">Alternaria alternata</name>
    <name type="common">Alternaria rot fungus</name>
    <name type="synonym">Torula alternata</name>
    <dbReference type="NCBI Taxonomy" id="5599"/>
    <lineage>
        <taxon>Eukaryota</taxon>
        <taxon>Fungi</taxon>
        <taxon>Dikarya</taxon>
        <taxon>Ascomycota</taxon>
        <taxon>Pezizomycotina</taxon>
        <taxon>Dothideomycetes</taxon>
        <taxon>Pleosporomycetidae</taxon>
        <taxon>Pleosporales</taxon>
        <taxon>Pleosporineae</taxon>
        <taxon>Pleosporaceae</taxon>
        <taxon>Alternaria</taxon>
        <taxon>Alternaria sect. Alternaria</taxon>
        <taxon>Alternaria alternata complex</taxon>
    </lineage>
</organism>
<dbReference type="VEuPathDB" id="FungiDB:CC77DRAFT_1018869"/>
<evidence type="ECO:0000256" key="1">
    <source>
        <dbReference type="ARBA" id="ARBA00023242"/>
    </source>
</evidence>
<dbReference type="SMART" id="SM00066">
    <property type="entry name" value="GAL4"/>
    <property type="match status" value="1"/>
</dbReference>
<keyword evidence="1" id="KW-0539">Nucleus</keyword>
<sequence length="434" mass="49001">MPNRIRRAHTKSRFGCQQCKKRRIKCDFKHPSCGTCVKKGETCSFLQTAPPKHLKITFADSEHCTVTVPRRHDTSSPDERDLLPLHARLQDPWKFSQGASPFSLQNVLSHYTHTTSLTIENGDRETAVWQLGIPQIAAGYKFLTHCVLSVTSLHIAYLSRPEEQPKQFNHWNAVAAFQMNQALAGYRHAIEKVTRNNVAAVFASSALTAVYFVRTSVLNFGDLEAAFPLSAAHTSEMAGKMISCIVRTMWGLRGPLEVLMKGWTWIADSSIQPVASRKGWPKMRKPASPLARDEDERLRRIKDLWLQTDRQYGPHSQYLSQALDQLRETYALNSQLLQLGASKDCHGTSVLLDRDAMFSWVTRVAREYIQLVEAQDRDALVILAHFAVLLIRTNTVWWLEGLGTNFVRAIAVALGSEHRKLIEWPAHHAGISLS</sequence>
<dbReference type="InterPro" id="IPR036864">
    <property type="entry name" value="Zn2-C6_fun-type_DNA-bd_sf"/>
</dbReference>
<keyword evidence="4" id="KW-1185">Reference proteome</keyword>
<dbReference type="GeneID" id="29110305"/>
<dbReference type="PANTHER" id="PTHR47657:SF7">
    <property type="entry name" value="STEROL REGULATORY ELEMENT-BINDING PROTEIN ECM22"/>
    <property type="match status" value="1"/>
</dbReference>
<dbReference type="Pfam" id="PF00172">
    <property type="entry name" value="Zn_clus"/>
    <property type="match status" value="1"/>
</dbReference>
<evidence type="ECO:0000313" key="4">
    <source>
        <dbReference type="Proteomes" id="UP000077248"/>
    </source>
</evidence>
<dbReference type="Gene3D" id="4.10.240.10">
    <property type="entry name" value="Zn(2)-C6 fungal-type DNA-binding domain"/>
    <property type="match status" value="1"/>
</dbReference>
<dbReference type="InterPro" id="IPR001138">
    <property type="entry name" value="Zn2Cys6_DnaBD"/>
</dbReference>
<protein>
    <recommendedName>
        <fullName evidence="2">Zn(2)-C6 fungal-type domain-containing protein</fullName>
    </recommendedName>
</protein>
<accession>A0A177DRN0</accession>
<dbReference type="GO" id="GO:0000981">
    <property type="term" value="F:DNA-binding transcription factor activity, RNA polymerase II-specific"/>
    <property type="evidence" value="ECO:0007669"/>
    <property type="project" value="InterPro"/>
</dbReference>
<dbReference type="OMA" id="AMFINVI"/>
<dbReference type="EMBL" id="KV441475">
    <property type="protein sequence ID" value="OAG21870.1"/>
    <property type="molecule type" value="Genomic_DNA"/>
</dbReference>
<dbReference type="PROSITE" id="PS00463">
    <property type="entry name" value="ZN2_CY6_FUNGAL_1"/>
    <property type="match status" value="1"/>
</dbReference>
<dbReference type="PROSITE" id="PS50048">
    <property type="entry name" value="ZN2_CY6_FUNGAL_2"/>
    <property type="match status" value="1"/>
</dbReference>
<dbReference type="Proteomes" id="UP000077248">
    <property type="component" value="Unassembled WGS sequence"/>
</dbReference>
<dbReference type="InterPro" id="IPR052400">
    <property type="entry name" value="Zn2-C6_fungal_TF"/>
</dbReference>
<dbReference type="PANTHER" id="PTHR47657">
    <property type="entry name" value="STEROL REGULATORY ELEMENT-BINDING PROTEIN ECM22"/>
    <property type="match status" value="1"/>
</dbReference>
<dbReference type="GO" id="GO:0008270">
    <property type="term" value="F:zinc ion binding"/>
    <property type="evidence" value="ECO:0007669"/>
    <property type="project" value="InterPro"/>
</dbReference>